<proteinExistence type="predicted"/>
<dbReference type="EC" id="1.6.5.2" evidence="2"/>
<evidence type="ECO:0000313" key="3">
    <source>
        <dbReference type="Proteomes" id="UP001595701"/>
    </source>
</evidence>
<dbReference type="PANTHER" id="PTHR43162">
    <property type="match status" value="1"/>
</dbReference>
<gene>
    <name evidence="2" type="ORF">ACFOZ0_14630</name>
</gene>
<accession>A0ABV7SEB7</accession>
<dbReference type="Gene3D" id="3.90.25.10">
    <property type="entry name" value="UDP-galactose 4-epimerase, domain 1"/>
    <property type="match status" value="1"/>
</dbReference>
<dbReference type="Gene3D" id="3.40.50.720">
    <property type="entry name" value="NAD(P)-binding Rossmann-like Domain"/>
    <property type="match status" value="1"/>
</dbReference>
<organism evidence="2 3">
    <name type="scientific">Streptomyces yaanensis</name>
    <dbReference type="NCBI Taxonomy" id="1142239"/>
    <lineage>
        <taxon>Bacteria</taxon>
        <taxon>Bacillati</taxon>
        <taxon>Actinomycetota</taxon>
        <taxon>Actinomycetes</taxon>
        <taxon>Kitasatosporales</taxon>
        <taxon>Streptomycetaceae</taxon>
        <taxon>Streptomyces</taxon>
    </lineage>
</organism>
<dbReference type="RefSeq" id="WP_386275990.1">
    <property type="nucleotide sequence ID" value="NZ_JBHRWR010000009.1"/>
</dbReference>
<protein>
    <submittedName>
        <fullName evidence="2">SDR family oxidoreductase</fullName>
        <ecNumber evidence="2">1.6.5.2</ecNumber>
    </submittedName>
</protein>
<name>A0ABV7SEB7_9ACTN</name>
<dbReference type="PANTHER" id="PTHR43162:SF1">
    <property type="entry name" value="PRESTALK A DIFFERENTIATION PROTEIN A"/>
    <property type="match status" value="1"/>
</dbReference>
<keyword evidence="3" id="KW-1185">Reference proteome</keyword>
<dbReference type="InterPro" id="IPR051604">
    <property type="entry name" value="Ergot_Alk_Oxidoreductase"/>
</dbReference>
<sequence length="283" mass="29345">MILVTGATGTIGSEVVRQLTARGEKVRALTRDPAKARVPSGVEVIRGDYLDPGSLEAAMSGVTAAFLVGVPGPDTRHDQDLVASARAAGVRRLVKLSAIATGDPAVGPSGTWHLAGEQAVQESGAQWTVLRPSSFASNTLSWAEAVGAGEPVPNLSGDGPQGVVDPRDVSEVAVRALLDGRYAGRTYTLTGPETISVPGQAAVLAAVLGRPVTTHDLSPEEAREHLRAWGLGEANAEGVLAGSAFVRKGGNAVVTEDVPEVLGRPARTYREWAEDHREAFAPA</sequence>
<comment type="caution">
    <text evidence="2">The sequence shown here is derived from an EMBL/GenBank/DDBJ whole genome shotgun (WGS) entry which is preliminary data.</text>
</comment>
<keyword evidence="2" id="KW-0560">Oxidoreductase</keyword>
<feature type="domain" description="NAD(P)-binding" evidence="1">
    <location>
        <begin position="6"/>
        <end position="178"/>
    </location>
</feature>
<dbReference type="EMBL" id="JBHRWR010000009">
    <property type="protein sequence ID" value="MFC3574485.1"/>
    <property type="molecule type" value="Genomic_DNA"/>
</dbReference>
<reference evidence="3" key="1">
    <citation type="journal article" date="2019" name="Int. J. Syst. Evol. Microbiol.">
        <title>The Global Catalogue of Microorganisms (GCM) 10K type strain sequencing project: providing services to taxonomists for standard genome sequencing and annotation.</title>
        <authorList>
            <consortium name="The Broad Institute Genomics Platform"/>
            <consortium name="The Broad Institute Genome Sequencing Center for Infectious Disease"/>
            <person name="Wu L."/>
            <person name="Ma J."/>
        </authorList>
    </citation>
    <scope>NUCLEOTIDE SEQUENCE [LARGE SCALE GENOMIC DNA]</scope>
    <source>
        <strain evidence="3">CGMCC 4.7035</strain>
    </source>
</reference>
<dbReference type="InterPro" id="IPR036291">
    <property type="entry name" value="NAD(P)-bd_dom_sf"/>
</dbReference>
<dbReference type="CDD" id="cd05269">
    <property type="entry name" value="TMR_SDR_a"/>
    <property type="match status" value="1"/>
</dbReference>
<evidence type="ECO:0000313" key="2">
    <source>
        <dbReference type="EMBL" id="MFC3574485.1"/>
    </source>
</evidence>
<dbReference type="Proteomes" id="UP001595701">
    <property type="component" value="Unassembled WGS sequence"/>
</dbReference>
<dbReference type="GO" id="GO:0003955">
    <property type="term" value="F:NAD(P)H dehydrogenase (quinone) activity"/>
    <property type="evidence" value="ECO:0007669"/>
    <property type="project" value="UniProtKB-EC"/>
</dbReference>
<dbReference type="Pfam" id="PF13460">
    <property type="entry name" value="NAD_binding_10"/>
    <property type="match status" value="1"/>
</dbReference>
<evidence type="ECO:0000259" key="1">
    <source>
        <dbReference type="Pfam" id="PF13460"/>
    </source>
</evidence>
<dbReference type="SUPFAM" id="SSF51735">
    <property type="entry name" value="NAD(P)-binding Rossmann-fold domains"/>
    <property type="match status" value="1"/>
</dbReference>
<dbReference type="InterPro" id="IPR016040">
    <property type="entry name" value="NAD(P)-bd_dom"/>
</dbReference>